<dbReference type="AlphaFoldDB" id="A0A0V1MA86"/>
<name>A0A0V1MA86_9BILA</name>
<reference evidence="1 2" key="1">
    <citation type="submission" date="2015-01" db="EMBL/GenBank/DDBJ databases">
        <title>Evolution of Trichinella species and genotypes.</title>
        <authorList>
            <person name="Korhonen P.K."/>
            <person name="Edoardo P."/>
            <person name="Giuseppe L.R."/>
            <person name="Gasser R.B."/>
        </authorList>
    </citation>
    <scope>NUCLEOTIDE SEQUENCE [LARGE SCALE GENOMIC DNA]</scope>
    <source>
        <strain evidence="1">ISS1980</strain>
    </source>
</reference>
<comment type="caution">
    <text evidence="1">The sequence shown here is derived from an EMBL/GenBank/DDBJ whole genome shotgun (WGS) entry which is preliminary data.</text>
</comment>
<keyword evidence="2" id="KW-1185">Reference proteome</keyword>
<proteinExistence type="predicted"/>
<evidence type="ECO:0000313" key="1">
    <source>
        <dbReference type="EMBL" id="KRZ68613.1"/>
    </source>
</evidence>
<organism evidence="1 2">
    <name type="scientific">Trichinella papuae</name>
    <dbReference type="NCBI Taxonomy" id="268474"/>
    <lineage>
        <taxon>Eukaryota</taxon>
        <taxon>Metazoa</taxon>
        <taxon>Ecdysozoa</taxon>
        <taxon>Nematoda</taxon>
        <taxon>Enoplea</taxon>
        <taxon>Dorylaimia</taxon>
        <taxon>Trichinellida</taxon>
        <taxon>Trichinellidae</taxon>
        <taxon>Trichinella</taxon>
    </lineage>
</organism>
<protein>
    <submittedName>
        <fullName evidence="1">Uncharacterized protein</fullName>
    </submittedName>
</protein>
<dbReference type="EMBL" id="JYDO01000160">
    <property type="protein sequence ID" value="KRZ68613.1"/>
    <property type="molecule type" value="Genomic_DNA"/>
</dbReference>
<evidence type="ECO:0000313" key="2">
    <source>
        <dbReference type="Proteomes" id="UP000054843"/>
    </source>
</evidence>
<gene>
    <name evidence="1" type="ORF">T10_206</name>
</gene>
<sequence>MVSECQKLENCEPRLVESEDLLKLNNNTLIRSNSQIVESNIGLDTSERLAWTTKVLIPTEWTREIFHKKAAPTNCINWLRIPWQGKSNFHRSSRKKSTDR</sequence>
<accession>A0A0V1MA86</accession>
<dbReference type="Proteomes" id="UP000054843">
    <property type="component" value="Unassembled WGS sequence"/>
</dbReference>